<dbReference type="EMBL" id="MCFL01000381">
    <property type="protein sequence ID" value="ORZ27179.1"/>
    <property type="molecule type" value="Genomic_DNA"/>
</dbReference>
<gene>
    <name evidence="2" type="ORF">BCR44DRAFT_1455730</name>
</gene>
<dbReference type="AlphaFoldDB" id="A0A1Y2GY09"/>
<proteinExistence type="predicted"/>
<comment type="caution">
    <text evidence="2">The sequence shown here is derived from an EMBL/GenBank/DDBJ whole genome shotgun (WGS) entry which is preliminary data.</text>
</comment>
<feature type="region of interest" description="Disordered" evidence="1">
    <location>
        <begin position="48"/>
        <end position="73"/>
    </location>
</feature>
<name>A0A1Y2GY09_9FUNG</name>
<protein>
    <submittedName>
        <fullName evidence="2">Uncharacterized protein</fullName>
    </submittedName>
</protein>
<keyword evidence="3" id="KW-1185">Reference proteome</keyword>
<evidence type="ECO:0000313" key="2">
    <source>
        <dbReference type="EMBL" id="ORZ27179.1"/>
    </source>
</evidence>
<accession>A0A1Y2GY09</accession>
<organism evidence="2 3">
    <name type="scientific">Catenaria anguillulae PL171</name>
    <dbReference type="NCBI Taxonomy" id="765915"/>
    <lineage>
        <taxon>Eukaryota</taxon>
        <taxon>Fungi</taxon>
        <taxon>Fungi incertae sedis</taxon>
        <taxon>Blastocladiomycota</taxon>
        <taxon>Blastocladiomycetes</taxon>
        <taxon>Blastocladiales</taxon>
        <taxon>Catenariaceae</taxon>
        <taxon>Catenaria</taxon>
    </lineage>
</organism>
<evidence type="ECO:0000313" key="3">
    <source>
        <dbReference type="Proteomes" id="UP000193411"/>
    </source>
</evidence>
<sequence>MPKATFKLNLGLDPTIEITLKPTQKQTELGKPKPTGALACLPAAATLPRPRPSLPLRPKGSGVAVRSRREPNAAADEAATVRAERGCQAAASGVLVAAKLPAAVAAASTTGGGRLPVFYKDVGEL</sequence>
<reference evidence="2 3" key="1">
    <citation type="submission" date="2016-07" db="EMBL/GenBank/DDBJ databases">
        <title>Pervasive Adenine N6-methylation of Active Genes in Fungi.</title>
        <authorList>
            <consortium name="DOE Joint Genome Institute"/>
            <person name="Mondo S.J."/>
            <person name="Dannebaum R.O."/>
            <person name="Kuo R.C."/>
            <person name="Labutti K."/>
            <person name="Haridas S."/>
            <person name="Kuo A."/>
            <person name="Salamov A."/>
            <person name="Ahrendt S.R."/>
            <person name="Lipzen A."/>
            <person name="Sullivan W."/>
            <person name="Andreopoulos W.B."/>
            <person name="Clum A."/>
            <person name="Lindquist E."/>
            <person name="Daum C."/>
            <person name="Ramamoorthy G.K."/>
            <person name="Gryganskyi A."/>
            <person name="Culley D."/>
            <person name="Magnuson J.K."/>
            <person name="James T.Y."/>
            <person name="O'Malley M.A."/>
            <person name="Stajich J.E."/>
            <person name="Spatafora J.W."/>
            <person name="Visel A."/>
            <person name="Grigoriev I.V."/>
        </authorList>
    </citation>
    <scope>NUCLEOTIDE SEQUENCE [LARGE SCALE GENOMIC DNA]</scope>
    <source>
        <strain evidence="2 3">PL171</strain>
    </source>
</reference>
<feature type="non-terminal residue" evidence="2">
    <location>
        <position position="125"/>
    </location>
</feature>
<dbReference type="Proteomes" id="UP000193411">
    <property type="component" value="Unassembled WGS sequence"/>
</dbReference>
<evidence type="ECO:0000256" key="1">
    <source>
        <dbReference type="SAM" id="MobiDB-lite"/>
    </source>
</evidence>